<sequence length="324" mass="37680">MATSASSAWNSLVRRSLAAWETTAMSPPSEIVKGLLQDYTDMDGFFRATPNSVMYWFFQRRDSFMTQKTMTKWSRENLDDYILLPATPGSVTRAECFFVSHYWHSAKDPDPGGKYLRLMQHDLQQTPWSYIWVDWTCVPQHPRSPEEEAYFTRVLQTMSGIIRNSGFMYYYPPFQPRLWILYEVAENFLTSVRHPEETPDLKPFAEHVREMVRVGVRPTLERHGYRCTYENDRDFLISWLEVLVLLNNLPIDVIDRRRLLDHLTWGPGATSIISNTVSGQLVQLRRVEGVIEYAGECHTFTPFPEWVDGEFLSRDQSGKGGAKQ</sequence>
<keyword evidence="2" id="KW-1185">Reference proteome</keyword>
<evidence type="ECO:0000313" key="2">
    <source>
        <dbReference type="Proteomes" id="UP001396898"/>
    </source>
</evidence>
<comment type="caution">
    <text evidence="1">The sequence shown here is derived from an EMBL/GenBank/DDBJ whole genome shotgun (WGS) entry which is preliminary data.</text>
</comment>
<evidence type="ECO:0000313" key="1">
    <source>
        <dbReference type="EMBL" id="KAK8035794.1"/>
    </source>
</evidence>
<organism evidence="1 2">
    <name type="scientific">Apiospora marii</name>
    <dbReference type="NCBI Taxonomy" id="335849"/>
    <lineage>
        <taxon>Eukaryota</taxon>
        <taxon>Fungi</taxon>
        <taxon>Dikarya</taxon>
        <taxon>Ascomycota</taxon>
        <taxon>Pezizomycotina</taxon>
        <taxon>Sordariomycetes</taxon>
        <taxon>Xylariomycetidae</taxon>
        <taxon>Amphisphaeriales</taxon>
        <taxon>Apiosporaceae</taxon>
        <taxon>Apiospora</taxon>
    </lineage>
</organism>
<reference evidence="1 2" key="1">
    <citation type="submission" date="2023-01" db="EMBL/GenBank/DDBJ databases">
        <title>Analysis of 21 Apiospora genomes using comparative genomics revels a genus with tremendous synthesis potential of carbohydrate active enzymes and secondary metabolites.</title>
        <authorList>
            <person name="Sorensen T."/>
        </authorList>
    </citation>
    <scope>NUCLEOTIDE SEQUENCE [LARGE SCALE GENOMIC DNA]</scope>
    <source>
        <strain evidence="1 2">CBS 20057</strain>
    </source>
</reference>
<gene>
    <name evidence="1" type="ORF">PG991_001867</name>
</gene>
<evidence type="ECO:0008006" key="3">
    <source>
        <dbReference type="Google" id="ProtNLM"/>
    </source>
</evidence>
<dbReference type="EMBL" id="JAQQWI010000005">
    <property type="protein sequence ID" value="KAK8035794.1"/>
    <property type="molecule type" value="Genomic_DNA"/>
</dbReference>
<accession>A0ABR1SQ04</accession>
<protein>
    <recommendedName>
        <fullName evidence="3">Heterokaryon incompatibility domain-containing protein</fullName>
    </recommendedName>
</protein>
<proteinExistence type="predicted"/>
<dbReference type="Proteomes" id="UP001396898">
    <property type="component" value="Unassembled WGS sequence"/>
</dbReference>
<name>A0ABR1SQ04_9PEZI</name>